<evidence type="ECO:0000313" key="3">
    <source>
        <dbReference type="EMBL" id="CAK9153680.1"/>
    </source>
</evidence>
<evidence type="ECO:0000259" key="2">
    <source>
        <dbReference type="Pfam" id="PF24818"/>
    </source>
</evidence>
<keyword evidence="4" id="KW-1185">Reference proteome</keyword>
<dbReference type="Pfam" id="PF24818">
    <property type="entry name" value="PH_TRF2_HOY1"/>
    <property type="match status" value="1"/>
</dbReference>
<gene>
    <name evidence="3" type="ORF">ILEXP_LOCUS21969</name>
</gene>
<sequence>MVQGLGSDESMLLNGINDDGFSVSEEFPNPPPSDYPDSMNNAGYGYQSSEEGTSKRIRLSPEFNLQEEKINLCERRSPLGLKLRKTPSFVDLIEMELSQARKTVLMNNDKPQAKTDDFSSQPISEKLKASNFPASSLKIGSWERISRHEGDLIAKCYYAKRKLVWEVLEGALKSKIEIQWADISAIKATIGANQPVVDVTQLNQPPLFFQETNPQPRKHTIWQTSLDFTGGQAPIYRRHCAIFPPGALDKPYEKLLQCDQKLLMLSQRPFPSQESPYFTSNTFGFTDFPLEFNGCTPVVAPAGLGLQYPFANFASHLVPDQHQLDKFRAMPADLGVIDSDSPMSVMDFHRLDKKASNYTFGNQSTGFGDTQGGINIINNFPKGAQIRGSTSIDLSAHSNPAFYCQGYNLLNQGEATGMYSTPSSGILVQNHLQDYPQNVFSGDKTVVGLNHRNEDGTNHLEYQHVRLTNDQLMLDTTEPLGLDGGLPCPTPACWLPSQYSHGNVTMLPPTNNVWYPSVFPEQTEEEFGAVDSTQEIHHWR</sequence>
<dbReference type="AlphaFoldDB" id="A0ABC8S975"/>
<comment type="caution">
    <text evidence="3">The sequence shown here is derived from an EMBL/GenBank/DDBJ whole genome shotgun (WGS) entry which is preliminary data.</text>
</comment>
<feature type="region of interest" description="Disordered" evidence="1">
    <location>
        <begin position="1"/>
        <end position="54"/>
    </location>
</feature>
<feature type="domain" description="TRF2/HOY1 PH-like" evidence="2">
    <location>
        <begin position="131"/>
        <end position="248"/>
    </location>
</feature>
<dbReference type="Proteomes" id="UP001642360">
    <property type="component" value="Unassembled WGS sequence"/>
</dbReference>
<proteinExistence type="predicted"/>
<organism evidence="3 4">
    <name type="scientific">Ilex paraguariensis</name>
    <name type="common">yerba mate</name>
    <dbReference type="NCBI Taxonomy" id="185542"/>
    <lineage>
        <taxon>Eukaryota</taxon>
        <taxon>Viridiplantae</taxon>
        <taxon>Streptophyta</taxon>
        <taxon>Embryophyta</taxon>
        <taxon>Tracheophyta</taxon>
        <taxon>Spermatophyta</taxon>
        <taxon>Magnoliopsida</taxon>
        <taxon>eudicotyledons</taxon>
        <taxon>Gunneridae</taxon>
        <taxon>Pentapetalae</taxon>
        <taxon>asterids</taxon>
        <taxon>campanulids</taxon>
        <taxon>Aquifoliales</taxon>
        <taxon>Aquifoliaceae</taxon>
        <taxon>Ilex</taxon>
    </lineage>
</organism>
<evidence type="ECO:0000313" key="4">
    <source>
        <dbReference type="Proteomes" id="UP001642360"/>
    </source>
</evidence>
<evidence type="ECO:0000256" key="1">
    <source>
        <dbReference type="SAM" id="MobiDB-lite"/>
    </source>
</evidence>
<name>A0ABC8S975_9AQUA</name>
<reference evidence="3 4" key="1">
    <citation type="submission" date="2024-02" db="EMBL/GenBank/DDBJ databases">
        <authorList>
            <person name="Vignale AGUSTIN F."/>
            <person name="Sosa J E."/>
            <person name="Modenutti C."/>
        </authorList>
    </citation>
    <scope>NUCLEOTIDE SEQUENCE [LARGE SCALE GENOMIC DNA]</scope>
</reference>
<accession>A0ABC8S975</accession>
<protein>
    <recommendedName>
        <fullName evidence="2">TRF2/HOY1 PH-like domain-containing protein</fullName>
    </recommendedName>
</protein>
<dbReference type="PANTHER" id="PTHR33494">
    <property type="entry name" value="OS02G0793800 PROTEIN"/>
    <property type="match status" value="1"/>
</dbReference>
<dbReference type="PANTHER" id="PTHR33494:SF5">
    <property type="entry name" value="F10A16.6 PROTEIN"/>
    <property type="match status" value="1"/>
</dbReference>
<dbReference type="InterPro" id="IPR057939">
    <property type="entry name" value="TRF2_HOY1_PH"/>
</dbReference>
<dbReference type="EMBL" id="CAUOFW020002436">
    <property type="protein sequence ID" value="CAK9153680.1"/>
    <property type="molecule type" value="Genomic_DNA"/>
</dbReference>
<feature type="compositionally biased region" description="Polar residues" evidence="1">
    <location>
        <begin position="38"/>
        <end position="51"/>
    </location>
</feature>